<protein>
    <submittedName>
        <fullName evidence="1">Uncharacterized protein</fullName>
    </submittedName>
</protein>
<reference evidence="1 2" key="1">
    <citation type="submission" date="2015-01" db="EMBL/GenBank/DDBJ databases">
        <title>Genome of allotetraploid Gossypium barbadense reveals genomic plasticity and fiber elongation in cotton evolution.</title>
        <authorList>
            <person name="Chen X."/>
            <person name="Liu X."/>
            <person name="Zhao B."/>
            <person name="Zheng H."/>
            <person name="Hu Y."/>
            <person name="Lu G."/>
            <person name="Yang C."/>
            <person name="Chen J."/>
            <person name="Shan C."/>
            <person name="Zhang L."/>
            <person name="Zhou Y."/>
            <person name="Wang L."/>
            <person name="Guo W."/>
            <person name="Bai Y."/>
            <person name="Ruan J."/>
            <person name="Shangguan X."/>
            <person name="Mao Y."/>
            <person name="Jiang J."/>
            <person name="Zhu Y."/>
            <person name="Lei J."/>
            <person name="Kang H."/>
            <person name="Chen S."/>
            <person name="He X."/>
            <person name="Wang R."/>
            <person name="Wang Y."/>
            <person name="Chen J."/>
            <person name="Wang L."/>
            <person name="Yu S."/>
            <person name="Wang B."/>
            <person name="Wei J."/>
            <person name="Song S."/>
            <person name="Lu X."/>
            <person name="Gao Z."/>
            <person name="Gu W."/>
            <person name="Deng X."/>
            <person name="Ma D."/>
            <person name="Wang S."/>
            <person name="Liang W."/>
            <person name="Fang L."/>
            <person name="Cai C."/>
            <person name="Zhu X."/>
            <person name="Zhou B."/>
            <person name="Zhang Y."/>
            <person name="Chen Z."/>
            <person name="Xu S."/>
            <person name="Zhu R."/>
            <person name="Wang S."/>
            <person name="Zhang T."/>
            <person name="Zhao G."/>
        </authorList>
    </citation>
    <scope>NUCLEOTIDE SEQUENCE [LARGE SCALE GENOMIC DNA]</scope>
    <source>
        <strain evidence="2">cv. Xinhai21</strain>
        <tissue evidence="1">Leaf</tissue>
    </source>
</reference>
<organism evidence="1 2">
    <name type="scientific">Gossypium barbadense</name>
    <name type="common">Sea Island cotton</name>
    <name type="synonym">Hibiscus barbadensis</name>
    <dbReference type="NCBI Taxonomy" id="3634"/>
    <lineage>
        <taxon>Eukaryota</taxon>
        <taxon>Viridiplantae</taxon>
        <taxon>Streptophyta</taxon>
        <taxon>Embryophyta</taxon>
        <taxon>Tracheophyta</taxon>
        <taxon>Spermatophyta</taxon>
        <taxon>Magnoliopsida</taxon>
        <taxon>eudicotyledons</taxon>
        <taxon>Gunneridae</taxon>
        <taxon>Pentapetalae</taxon>
        <taxon>rosids</taxon>
        <taxon>malvids</taxon>
        <taxon>Malvales</taxon>
        <taxon>Malvaceae</taxon>
        <taxon>Malvoideae</taxon>
        <taxon>Gossypium</taxon>
    </lineage>
</organism>
<dbReference type="AlphaFoldDB" id="A0A2P5XEL9"/>
<gene>
    <name evidence="1" type="ORF">GOBAR_AA18920</name>
</gene>
<sequence>MDAFLIRFNGKHISAAKLAMADDHVLKAFIHNMGKPAILEIRGHLQAGKVPDKFKGSWILMNRLKDNFNELAEELEN</sequence>
<proteinExistence type="predicted"/>
<evidence type="ECO:0000313" key="1">
    <source>
        <dbReference type="EMBL" id="PPS01752.1"/>
    </source>
</evidence>
<name>A0A2P5XEL9_GOSBA</name>
<dbReference type="Proteomes" id="UP000239757">
    <property type="component" value="Unassembled WGS sequence"/>
</dbReference>
<dbReference type="EMBL" id="KZ665061">
    <property type="protein sequence ID" value="PPS01752.1"/>
    <property type="molecule type" value="Genomic_DNA"/>
</dbReference>
<dbReference type="OrthoDB" id="10362541at2759"/>
<evidence type="ECO:0000313" key="2">
    <source>
        <dbReference type="Proteomes" id="UP000239757"/>
    </source>
</evidence>
<accession>A0A2P5XEL9</accession>